<dbReference type="AlphaFoldDB" id="A0A8K0UH06"/>
<dbReference type="PANTHER" id="PTHR37171">
    <property type="entry name" value="SERINE/THREONINE-PROTEIN KINASE YRZF-RELATED"/>
    <property type="match status" value="1"/>
</dbReference>
<dbReference type="InterPro" id="IPR011009">
    <property type="entry name" value="Kinase-like_dom_sf"/>
</dbReference>
<keyword evidence="3" id="KW-1185">Reference proteome</keyword>
<reference evidence="2" key="1">
    <citation type="journal article" date="2021" name="New Phytol.">
        <title>Evolutionary innovations through gain and loss of genes in the ectomycorrhizal Boletales.</title>
        <authorList>
            <person name="Wu G."/>
            <person name="Miyauchi S."/>
            <person name="Morin E."/>
            <person name="Kuo A."/>
            <person name="Drula E."/>
            <person name="Varga T."/>
            <person name="Kohler A."/>
            <person name="Feng B."/>
            <person name="Cao Y."/>
            <person name="Lipzen A."/>
            <person name="Daum C."/>
            <person name="Hundley H."/>
            <person name="Pangilinan J."/>
            <person name="Johnson J."/>
            <person name="Barry K."/>
            <person name="LaButti K."/>
            <person name="Ng V."/>
            <person name="Ahrendt S."/>
            <person name="Min B."/>
            <person name="Choi I.G."/>
            <person name="Park H."/>
            <person name="Plett J.M."/>
            <person name="Magnuson J."/>
            <person name="Spatafora J.W."/>
            <person name="Nagy L.G."/>
            <person name="Henrissat B."/>
            <person name="Grigoriev I.V."/>
            <person name="Yang Z.L."/>
            <person name="Xu J."/>
            <person name="Martin F.M."/>
        </authorList>
    </citation>
    <scope>NUCLEOTIDE SEQUENCE</scope>
    <source>
        <strain evidence="2">KKN 215</strain>
    </source>
</reference>
<organism evidence="2 3">
    <name type="scientific">Cristinia sonorae</name>
    <dbReference type="NCBI Taxonomy" id="1940300"/>
    <lineage>
        <taxon>Eukaryota</taxon>
        <taxon>Fungi</taxon>
        <taxon>Dikarya</taxon>
        <taxon>Basidiomycota</taxon>
        <taxon>Agaricomycotina</taxon>
        <taxon>Agaricomycetes</taxon>
        <taxon>Agaricomycetidae</taxon>
        <taxon>Agaricales</taxon>
        <taxon>Pleurotineae</taxon>
        <taxon>Stephanosporaceae</taxon>
        <taxon>Cristinia</taxon>
    </lineage>
</organism>
<dbReference type="InterPro" id="IPR052396">
    <property type="entry name" value="Meiotic_Drive_Suppr_Kinase"/>
</dbReference>
<evidence type="ECO:0000313" key="2">
    <source>
        <dbReference type="EMBL" id="KAH8091732.1"/>
    </source>
</evidence>
<dbReference type="InterPro" id="IPR000719">
    <property type="entry name" value="Prot_kinase_dom"/>
</dbReference>
<accession>A0A8K0UH06</accession>
<dbReference type="EMBL" id="JAEVFJ010000035">
    <property type="protein sequence ID" value="KAH8091732.1"/>
    <property type="molecule type" value="Genomic_DNA"/>
</dbReference>
<dbReference type="GO" id="GO:0005524">
    <property type="term" value="F:ATP binding"/>
    <property type="evidence" value="ECO:0007669"/>
    <property type="project" value="InterPro"/>
</dbReference>
<dbReference type="OrthoDB" id="3261131at2759"/>
<protein>
    <recommendedName>
        <fullName evidence="1">Protein kinase domain-containing protein</fullName>
    </recommendedName>
</protein>
<dbReference type="GO" id="GO:0004672">
    <property type="term" value="F:protein kinase activity"/>
    <property type="evidence" value="ECO:0007669"/>
    <property type="project" value="InterPro"/>
</dbReference>
<evidence type="ECO:0000313" key="3">
    <source>
        <dbReference type="Proteomes" id="UP000813824"/>
    </source>
</evidence>
<dbReference type="PANTHER" id="PTHR37171:SF1">
    <property type="entry name" value="SERINE_THREONINE-PROTEIN KINASE YRZF-RELATED"/>
    <property type="match status" value="1"/>
</dbReference>
<evidence type="ECO:0000259" key="1">
    <source>
        <dbReference type="Pfam" id="PF00069"/>
    </source>
</evidence>
<dbReference type="Pfam" id="PF00069">
    <property type="entry name" value="Pkinase"/>
    <property type="match status" value="1"/>
</dbReference>
<dbReference type="Proteomes" id="UP000813824">
    <property type="component" value="Unassembled WGS sequence"/>
</dbReference>
<name>A0A8K0UH06_9AGAR</name>
<comment type="caution">
    <text evidence="2">The sequence shown here is derived from an EMBL/GenBank/DDBJ whole genome shotgun (WGS) entry which is preliminary data.</text>
</comment>
<gene>
    <name evidence="2" type="ORF">BXZ70DRAFT_898781</name>
</gene>
<sequence length="378" mass="42105">MRTHLAAILSRSIQPVQTVGEKASDGNVTIEIRQHRISIGVLERKRMWGEGGCDPITQAEYSTLNCWAERDMKPYVNATCCPTFILATAGAWLTILGFVIVGSPIKVVAQPLMDIMWLGEATPSEDTHVYNVARVFNALRRCLDELEAYYRGITLPPTSRHTLPTPTSASLFPYPTMYTHDNAEVRFKYLITDDALSRRRCFLALAETEDKTSKLVVKFVDRYGADAHRLLANAGYAPALHYFGTLDGRTPTTSPDVMKSGLYIGPLRMVVMEYVEGITLHDAVHDEEDIPANVRQEMADALSILHNAGFVYGDLRSPNVMLTKGGPKLVDFDWAGKDGVATYPRRLSKDIPWAKGVADFAPMRKAHDLEMLEKLFPA</sequence>
<dbReference type="Gene3D" id="1.10.510.10">
    <property type="entry name" value="Transferase(Phosphotransferase) domain 1"/>
    <property type="match status" value="1"/>
</dbReference>
<dbReference type="SUPFAM" id="SSF56112">
    <property type="entry name" value="Protein kinase-like (PK-like)"/>
    <property type="match status" value="1"/>
</dbReference>
<proteinExistence type="predicted"/>
<feature type="domain" description="Protein kinase" evidence="1">
    <location>
        <begin position="269"/>
        <end position="336"/>
    </location>
</feature>